<evidence type="ECO:0000313" key="6">
    <source>
        <dbReference type="Proteomes" id="UP001147746"/>
    </source>
</evidence>
<evidence type="ECO:0000256" key="2">
    <source>
        <dbReference type="ARBA" id="ARBA00022723"/>
    </source>
</evidence>
<keyword evidence="6" id="KW-1185">Reference proteome</keyword>
<proteinExistence type="inferred from homology"/>
<reference evidence="5" key="2">
    <citation type="journal article" date="2023" name="IMA Fungus">
        <title>Comparative genomic study of the Penicillium genus elucidates a diverse pangenome and 15 lateral gene transfer events.</title>
        <authorList>
            <person name="Petersen C."/>
            <person name="Sorensen T."/>
            <person name="Nielsen M.R."/>
            <person name="Sondergaard T.E."/>
            <person name="Sorensen J.L."/>
            <person name="Fitzpatrick D.A."/>
            <person name="Frisvad J.C."/>
            <person name="Nielsen K.L."/>
        </authorList>
    </citation>
    <scope>NUCLEOTIDE SEQUENCE</scope>
    <source>
        <strain evidence="5">IBT 21472</strain>
    </source>
</reference>
<name>A0A9W9LDE9_9EURO</name>
<dbReference type="GO" id="GO:0008270">
    <property type="term" value="F:zinc ion binding"/>
    <property type="evidence" value="ECO:0007669"/>
    <property type="project" value="InterPro"/>
</dbReference>
<dbReference type="EMBL" id="JAPZBO010000002">
    <property type="protein sequence ID" value="KAJ5324559.1"/>
    <property type="molecule type" value="Genomic_DNA"/>
</dbReference>
<accession>A0A9W9LDE9</accession>
<feature type="binding site" evidence="4">
    <location>
        <position position="36"/>
    </location>
    <ligand>
        <name>Zn(2+)</name>
        <dbReference type="ChEBI" id="CHEBI:29105"/>
    </ligand>
</feature>
<feature type="binding site" evidence="4">
    <location>
        <position position="33"/>
    </location>
    <ligand>
        <name>Zn(2+)</name>
        <dbReference type="ChEBI" id="CHEBI:29105"/>
    </ligand>
</feature>
<reference evidence="5" key="1">
    <citation type="submission" date="2022-12" db="EMBL/GenBank/DDBJ databases">
        <authorList>
            <person name="Petersen C."/>
        </authorList>
    </citation>
    <scope>NUCLEOTIDE SEQUENCE</scope>
    <source>
        <strain evidence="5">IBT 21472</strain>
    </source>
</reference>
<dbReference type="AlphaFoldDB" id="A0A9W9LDE9"/>
<keyword evidence="2 4" id="KW-0479">Metal-binding</keyword>
<dbReference type="GO" id="GO:0004089">
    <property type="term" value="F:carbonate dehydratase activity"/>
    <property type="evidence" value="ECO:0007669"/>
    <property type="project" value="InterPro"/>
</dbReference>
<keyword evidence="3 4" id="KW-0862">Zinc</keyword>
<gene>
    <name evidence="5" type="ORF">N7476_003159</name>
</gene>
<dbReference type="Proteomes" id="UP001147746">
    <property type="component" value="Unassembled WGS sequence"/>
</dbReference>
<dbReference type="Gene3D" id="3.40.1050.10">
    <property type="entry name" value="Carbonic anhydrase"/>
    <property type="match status" value="1"/>
</dbReference>
<dbReference type="InterPro" id="IPR001765">
    <property type="entry name" value="Carbonic_anhydrase"/>
</dbReference>
<dbReference type="PANTHER" id="PTHR43175">
    <property type="entry name" value="CARBONIC ANHYDRASE"/>
    <property type="match status" value="1"/>
</dbReference>
<comment type="similarity">
    <text evidence="1">Belongs to the beta-class carbonic anhydrase family.</text>
</comment>
<protein>
    <recommendedName>
        <fullName evidence="7">Carbonic anhydrase</fullName>
    </recommendedName>
</protein>
<comment type="cofactor">
    <cofactor evidence="4">
        <name>Zn(2+)</name>
        <dbReference type="ChEBI" id="CHEBI:29105"/>
    </cofactor>
    <text evidence="4">Binds 1 zinc ion per subunit.</text>
</comment>
<dbReference type="PANTHER" id="PTHR43175:SF3">
    <property type="entry name" value="CARBON DISULFIDE HYDROLASE"/>
    <property type="match status" value="1"/>
</dbReference>
<dbReference type="InterPro" id="IPR036874">
    <property type="entry name" value="Carbonic_anhydrase_sf"/>
</dbReference>
<evidence type="ECO:0000256" key="4">
    <source>
        <dbReference type="PIRSR" id="PIRSR601765-1"/>
    </source>
</evidence>
<evidence type="ECO:0008006" key="7">
    <source>
        <dbReference type="Google" id="ProtNLM"/>
    </source>
</evidence>
<comment type="caution">
    <text evidence="5">The sequence shown here is derived from an EMBL/GenBank/DDBJ whole genome shotgun (WGS) entry which is preliminary data.</text>
</comment>
<dbReference type="SUPFAM" id="SSF53056">
    <property type="entry name" value="beta-carbonic anhydrase, cab"/>
    <property type="match status" value="1"/>
</dbReference>
<sequence>MIRNAGGRAFDAIRSLSIMQTAAAPGTIVVMHHTDCGMTHFHDAYIKKALLEIAPQEEELIEASKFGEITNSIEDSIREDIAILKASPLIKKSTRFIGLKFDISTGLLTEIM</sequence>
<evidence type="ECO:0000313" key="5">
    <source>
        <dbReference type="EMBL" id="KAJ5324559.1"/>
    </source>
</evidence>
<organism evidence="5 6">
    <name type="scientific">Penicillium atrosanguineum</name>
    <dbReference type="NCBI Taxonomy" id="1132637"/>
    <lineage>
        <taxon>Eukaryota</taxon>
        <taxon>Fungi</taxon>
        <taxon>Dikarya</taxon>
        <taxon>Ascomycota</taxon>
        <taxon>Pezizomycotina</taxon>
        <taxon>Eurotiomycetes</taxon>
        <taxon>Eurotiomycetidae</taxon>
        <taxon>Eurotiales</taxon>
        <taxon>Aspergillaceae</taxon>
        <taxon>Penicillium</taxon>
    </lineage>
</organism>
<evidence type="ECO:0000256" key="3">
    <source>
        <dbReference type="ARBA" id="ARBA00022833"/>
    </source>
</evidence>
<evidence type="ECO:0000256" key="1">
    <source>
        <dbReference type="ARBA" id="ARBA00006217"/>
    </source>
</evidence>